<accession>A0A2H9QSJ9</accession>
<accession>A0A2H9RE05</accession>
<accession>A0A2H9P8P5</accession>
<reference evidence="11 12" key="2">
    <citation type="submission" date="2017-09" db="EMBL/GenBank/DDBJ databases">
        <title>Depth-based differentiation of microbial function through sediment-hosted aquifers and enrichment of novel symbionts in the deep terrestrial subsurface.</title>
        <authorList>
            <person name="Probst A.J."/>
            <person name="Ladd B."/>
            <person name="Jarett J.K."/>
            <person name="Geller-Mcgrath D.E."/>
            <person name="Sieber C.M.K."/>
            <person name="Emerson J.B."/>
            <person name="Anantharaman K."/>
            <person name="Thomas B.C."/>
            <person name="Malmstrom R."/>
            <person name="Stieglmeier M."/>
            <person name="Klingl A."/>
            <person name="Woyke T."/>
            <person name="Ryan C.M."/>
            <person name="Banfield J.F."/>
        </authorList>
    </citation>
    <scope>NUCLEOTIDE SEQUENCE [LARGE SCALE GENOMIC DNA]</scope>
</reference>
<evidence type="ECO:0000313" key="11">
    <source>
        <dbReference type="Proteomes" id="UP000228874"/>
    </source>
</evidence>
<dbReference type="Proteomes" id="UP000228874">
    <property type="component" value="Unassembled WGS sequence"/>
</dbReference>
<accession>A0A2G9LJD4</accession>
<dbReference type="Pfam" id="PF18917">
    <property type="entry name" value="LiaI-LiaF-like_TM1"/>
    <property type="match status" value="1"/>
</dbReference>
<feature type="transmembrane region" description="Helical" evidence="1">
    <location>
        <begin position="46"/>
        <end position="62"/>
    </location>
</feature>
<protein>
    <recommendedName>
        <fullName evidence="2">LiaI-LiaF-like transmembrane region domain-containing protein</fullName>
    </recommendedName>
</protein>
<keyword evidence="1" id="KW-1133">Transmembrane helix</keyword>
<evidence type="ECO:0000313" key="12">
    <source>
        <dbReference type="Proteomes" id="UP000228888"/>
    </source>
</evidence>
<accession>A0A2H9MN17</accession>
<dbReference type="Proteomes" id="UP000229789">
    <property type="component" value="Unassembled WGS sequence"/>
</dbReference>
<dbReference type="Proteomes" id="UP000231232">
    <property type="component" value="Unassembled WGS sequence"/>
</dbReference>
<evidence type="ECO:0000256" key="1">
    <source>
        <dbReference type="SAM" id="Phobius"/>
    </source>
</evidence>
<dbReference type="EMBL" id="PCUF01000010">
    <property type="protein sequence ID" value="PIN66656.1"/>
    <property type="molecule type" value="Genomic_DNA"/>
</dbReference>
<reference evidence="3 13" key="1">
    <citation type="submission" date="2017-09" db="EMBL/GenBank/DDBJ databases">
        <title>Depth-based differentiation of microbial function through sediment-hosted aquifers and enrichment of novel symbionts in the deep terrestrial subsurface.</title>
        <authorList>
            <person name="Probst A.J."/>
            <person name="Ladd B."/>
            <person name="Jarett J.K."/>
            <person name="Geller-Mcgrath D.E."/>
            <person name="Sieber C.M."/>
            <person name="Emerson J.B."/>
            <person name="Anantharaman K."/>
            <person name="Thomas B.C."/>
            <person name="Malmstrom R."/>
            <person name="Stieglmeier M."/>
            <person name="Klingl A."/>
            <person name="Woyke T."/>
            <person name="Ryan C.M."/>
            <person name="Banfield J.F."/>
        </authorList>
    </citation>
    <scope>NUCLEOTIDE SEQUENCE [LARGE SCALE GENOMIC DNA]</scope>
    <source>
        <strain evidence="5">CG02_land_8_20_14_3_00_31_209</strain>
        <strain evidence="4">CG03_land_8_20_14_0_80_31_114</strain>
        <strain evidence="6">CG17_big_fil_post_rev_8_21_14_2_50_31_73</strain>
        <strain evidence="3">CG18_big_fil_WC_8_21_14_2_50_31_19</strain>
        <strain evidence="8">CG_4_10_14_0_8_um_filter_31_133</strain>
        <strain evidence="7">CG_4_8_14_3_um_filter</strain>
        <strain evidence="10">CG_4_9_14_0_8_um_filter_31_21</strain>
        <strain evidence="9">CG_4_9_14_3_um_filter_31_125</strain>
    </source>
</reference>
<dbReference type="EMBL" id="PFUW01000014">
    <property type="protein sequence ID" value="PJB04204.1"/>
    <property type="molecule type" value="Genomic_DNA"/>
</dbReference>
<keyword evidence="1" id="KW-0472">Membrane</keyword>
<accession>A0A2H9M8L9</accession>
<accession>A0A2H9N4I4</accession>
<dbReference type="Proteomes" id="UP000228989">
    <property type="component" value="Unassembled WGS sequence"/>
</dbReference>
<dbReference type="EMBL" id="PFFF01000001">
    <property type="protein sequence ID" value="PIV89927.1"/>
    <property type="molecule type" value="Genomic_DNA"/>
</dbReference>
<evidence type="ECO:0000313" key="10">
    <source>
        <dbReference type="EMBL" id="PJC01587.1"/>
    </source>
</evidence>
<dbReference type="EMBL" id="PEUT01000032">
    <property type="protein sequence ID" value="PIV13748.1"/>
    <property type="molecule type" value="Genomic_DNA"/>
</dbReference>
<sequence>MVGEKEAVQNNAYMIGVILIVLGVIFLLDKLGILGKMGFGFDTTDLWPILLIIIGIDIIYMNKRVDNKN</sequence>
<proteinExistence type="predicted"/>
<dbReference type="AlphaFoldDB" id="A0A2G9LJD4"/>
<dbReference type="Proteomes" id="UP000228888">
    <property type="component" value="Unassembled WGS sequence"/>
</dbReference>
<evidence type="ECO:0000313" key="6">
    <source>
        <dbReference type="EMBL" id="PIV89927.1"/>
    </source>
</evidence>
<comment type="caution">
    <text evidence="3">The sequence shown here is derived from an EMBL/GenBank/DDBJ whole genome shotgun (WGS) entry which is preliminary data.</text>
</comment>
<evidence type="ECO:0000313" key="4">
    <source>
        <dbReference type="EMBL" id="PIV13748.1"/>
    </source>
</evidence>
<gene>
    <name evidence="10" type="ORF">CO072_00735</name>
    <name evidence="9" type="ORF">CO124_00695</name>
    <name evidence="5" type="ORF">COS22_01445</name>
    <name evidence="4" type="ORF">COS45_01275</name>
    <name evidence="6" type="ORF">COW47_00060</name>
    <name evidence="3" type="ORF">COW69_01050</name>
    <name evidence="8" type="ORF">COY63_01270</name>
    <name evidence="7" type="ORF">COZ66_00255</name>
</gene>
<evidence type="ECO:0000259" key="2">
    <source>
        <dbReference type="Pfam" id="PF18917"/>
    </source>
</evidence>
<evidence type="ECO:0000313" key="13">
    <source>
        <dbReference type="Proteomes" id="UP000229789"/>
    </source>
</evidence>
<keyword evidence="1" id="KW-0812">Transmembrane</keyword>
<accession>A0A2H9M3R1</accession>
<evidence type="ECO:0000313" key="3">
    <source>
        <dbReference type="EMBL" id="PIN66656.1"/>
    </source>
</evidence>
<evidence type="ECO:0000313" key="8">
    <source>
        <dbReference type="EMBL" id="PIY99857.1"/>
    </source>
</evidence>
<feature type="transmembrane region" description="Helical" evidence="1">
    <location>
        <begin position="12"/>
        <end position="34"/>
    </location>
</feature>
<dbReference type="Proteomes" id="UP000231449">
    <property type="component" value="Unassembled WGS sequence"/>
</dbReference>
<dbReference type="Proteomes" id="UP000230713">
    <property type="component" value="Unassembled WGS sequence"/>
</dbReference>
<evidence type="ECO:0000313" key="5">
    <source>
        <dbReference type="EMBL" id="PIV46427.1"/>
    </source>
</evidence>
<name>A0A2G9LJD4_HUBC1</name>
<dbReference type="EMBL" id="PFSX01000020">
    <property type="protein sequence ID" value="PJC01587.1"/>
    <property type="molecule type" value="Genomic_DNA"/>
</dbReference>
<dbReference type="EMBL" id="PETW01000025">
    <property type="protein sequence ID" value="PIV46427.1"/>
    <property type="molecule type" value="Genomic_DNA"/>
</dbReference>
<feature type="domain" description="LiaI-LiaF-like transmembrane region" evidence="2">
    <location>
        <begin position="14"/>
        <end position="59"/>
    </location>
</feature>
<dbReference type="EMBL" id="PFMG01000026">
    <property type="protein sequence ID" value="PIY99857.1"/>
    <property type="molecule type" value="Genomic_DNA"/>
</dbReference>
<evidence type="ECO:0000313" key="9">
    <source>
        <dbReference type="EMBL" id="PJB04204.1"/>
    </source>
</evidence>
<dbReference type="EMBL" id="PFIH01000008">
    <property type="protein sequence ID" value="PIX28281.1"/>
    <property type="molecule type" value="Genomic_DNA"/>
</dbReference>
<dbReference type="InterPro" id="IPR043726">
    <property type="entry name" value="LiaI-LiaF-like_TM1"/>
</dbReference>
<evidence type="ECO:0000313" key="7">
    <source>
        <dbReference type="EMBL" id="PIX28281.1"/>
    </source>
</evidence>
<dbReference type="Proteomes" id="UP000230477">
    <property type="component" value="Unassembled WGS sequence"/>
</dbReference>
<organism evidence="3 13">
    <name type="scientific">Huberarchaeum crystalense</name>
    <dbReference type="NCBI Taxonomy" id="2014257"/>
    <lineage>
        <taxon>Archaea</taxon>
        <taxon>Candidatus Huberarchaeota</taxon>
        <taxon>Candidatus Huberarchaeia</taxon>
        <taxon>Candidatus Huberarchaeales</taxon>
        <taxon>Candidatus Huberarchaeaceae</taxon>
        <taxon>Candidatus Huberarchaeum</taxon>
    </lineage>
</organism>